<protein>
    <submittedName>
        <fullName evidence="1">Uncharacterized protein</fullName>
    </submittedName>
</protein>
<evidence type="ECO:0000313" key="1">
    <source>
        <dbReference type="EMBL" id="KAJ1151815.1"/>
    </source>
</evidence>
<evidence type="ECO:0000313" key="2">
    <source>
        <dbReference type="Proteomes" id="UP001066276"/>
    </source>
</evidence>
<dbReference type="Proteomes" id="UP001066276">
    <property type="component" value="Chromosome 5"/>
</dbReference>
<dbReference type="EMBL" id="JANPWB010000009">
    <property type="protein sequence ID" value="KAJ1151815.1"/>
    <property type="molecule type" value="Genomic_DNA"/>
</dbReference>
<name>A0AAV7RIQ1_PLEWA</name>
<keyword evidence="2" id="KW-1185">Reference proteome</keyword>
<proteinExistence type="predicted"/>
<sequence length="120" mass="13865">MAIASGVKRTLTSELHDIERNKRTAECKAVLQGDAGNDMSILQKQWNEVESRLRKIDYRHNAKRLHMEGVRSSRMLAWLVKGEQKRAPINAIHLETGTVVNTQTEINDAFRHYYNTLYRA</sequence>
<reference evidence="1" key="1">
    <citation type="journal article" date="2022" name="bioRxiv">
        <title>Sequencing and chromosome-scale assembly of the giantPleurodeles waltlgenome.</title>
        <authorList>
            <person name="Brown T."/>
            <person name="Elewa A."/>
            <person name="Iarovenko S."/>
            <person name="Subramanian E."/>
            <person name="Araus A.J."/>
            <person name="Petzold A."/>
            <person name="Susuki M."/>
            <person name="Suzuki K.-i.T."/>
            <person name="Hayashi T."/>
            <person name="Toyoda A."/>
            <person name="Oliveira C."/>
            <person name="Osipova E."/>
            <person name="Leigh N.D."/>
            <person name="Simon A."/>
            <person name="Yun M.H."/>
        </authorList>
    </citation>
    <scope>NUCLEOTIDE SEQUENCE</scope>
    <source>
        <strain evidence="1">20211129_DDA</strain>
        <tissue evidence="1">Liver</tissue>
    </source>
</reference>
<accession>A0AAV7RIQ1</accession>
<dbReference type="AlphaFoldDB" id="A0AAV7RIQ1"/>
<organism evidence="1 2">
    <name type="scientific">Pleurodeles waltl</name>
    <name type="common">Iberian ribbed newt</name>
    <dbReference type="NCBI Taxonomy" id="8319"/>
    <lineage>
        <taxon>Eukaryota</taxon>
        <taxon>Metazoa</taxon>
        <taxon>Chordata</taxon>
        <taxon>Craniata</taxon>
        <taxon>Vertebrata</taxon>
        <taxon>Euteleostomi</taxon>
        <taxon>Amphibia</taxon>
        <taxon>Batrachia</taxon>
        <taxon>Caudata</taxon>
        <taxon>Salamandroidea</taxon>
        <taxon>Salamandridae</taxon>
        <taxon>Pleurodelinae</taxon>
        <taxon>Pleurodeles</taxon>
    </lineage>
</organism>
<comment type="caution">
    <text evidence="1">The sequence shown here is derived from an EMBL/GenBank/DDBJ whole genome shotgun (WGS) entry which is preliminary data.</text>
</comment>
<gene>
    <name evidence="1" type="ORF">NDU88_004594</name>
</gene>